<sequence>MQISVICLLGIVTCASAQLDFIFNFGKSLSLSPFEISKNASFNIGLGRQRRQLSPVRIGRIQPEAKFEFNFGILPNEAISQPGRSGSGRPEPSETKPDGSESGGSKAVEPKSAERKPFRPFRIFPLFSLFPHSSRDEPHHRLHHGPHHRFHHKSSTSTAQPTHHKVLELVQHHLTVLKLNRQQF</sequence>
<accession>A0A834KP10</accession>
<feature type="compositionally biased region" description="Basic residues" evidence="1">
    <location>
        <begin position="140"/>
        <end position="154"/>
    </location>
</feature>
<evidence type="ECO:0000313" key="4">
    <source>
        <dbReference type="Proteomes" id="UP000617340"/>
    </source>
</evidence>
<reference evidence="3" key="1">
    <citation type="journal article" date="2020" name="G3 (Bethesda)">
        <title>High-Quality Assemblies for Three Invasive Social Wasps from the &lt;i&gt;Vespula&lt;/i&gt; Genus.</title>
        <authorList>
            <person name="Harrop T.W.R."/>
            <person name="Guhlin J."/>
            <person name="McLaughlin G.M."/>
            <person name="Permina E."/>
            <person name="Stockwell P."/>
            <person name="Gilligan J."/>
            <person name="Le Lec M.F."/>
            <person name="Gruber M.A.M."/>
            <person name="Quinn O."/>
            <person name="Lovegrove M."/>
            <person name="Duncan E.J."/>
            <person name="Remnant E.J."/>
            <person name="Van Eeckhoven J."/>
            <person name="Graham B."/>
            <person name="Knapp R.A."/>
            <person name="Langford K.W."/>
            <person name="Kronenberg Z."/>
            <person name="Press M.O."/>
            <person name="Eacker S.M."/>
            <person name="Wilson-Rankin E.E."/>
            <person name="Purcell J."/>
            <person name="Lester P.J."/>
            <person name="Dearden P.K."/>
        </authorList>
    </citation>
    <scope>NUCLEOTIDE SEQUENCE</scope>
    <source>
        <strain evidence="3">Linc-1</strain>
    </source>
</reference>
<feature type="chain" id="PRO_5032715822" evidence="2">
    <location>
        <begin position="18"/>
        <end position="184"/>
    </location>
</feature>
<dbReference type="Proteomes" id="UP000617340">
    <property type="component" value="Unassembled WGS sequence"/>
</dbReference>
<feature type="region of interest" description="Disordered" evidence="1">
    <location>
        <begin position="135"/>
        <end position="161"/>
    </location>
</feature>
<keyword evidence="2" id="KW-0732">Signal</keyword>
<comment type="caution">
    <text evidence="3">The sequence shown here is derived from an EMBL/GenBank/DDBJ whole genome shotgun (WGS) entry which is preliminary data.</text>
</comment>
<evidence type="ECO:0000256" key="1">
    <source>
        <dbReference type="SAM" id="MobiDB-lite"/>
    </source>
</evidence>
<evidence type="ECO:0000313" key="3">
    <source>
        <dbReference type="EMBL" id="KAF7409437.1"/>
    </source>
</evidence>
<dbReference type="AlphaFoldDB" id="A0A834KP10"/>
<dbReference type="EMBL" id="JACSDZ010000003">
    <property type="protein sequence ID" value="KAF7409437.1"/>
    <property type="molecule type" value="Genomic_DNA"/>
</dbReference>
<name>A0A834KP10_VESGE</name>
<gene>
    <name evidence="3" type="ORF">HZH68_003818</name>
</gene>
<organism evidence="3 4">
    <name type="scientific">Vespula germanica</name>
    <name type="common">German yellow jacket</name>
    <name type="synonym">Paravespula germanica</name>
    <dbReference type="NCBI Taxonomy" id="30212"/>
    <lineage>
        <taxon>Eukaryota</taxon>
        <taxon>Metazoa</taxon>
        <taxon>Ecdysozoa</taxon>
        <taxon>Arthropoda</taxon>
        <taxon>Hexapoda</taxon>
        <taxon>Insecta</taxon>
        <taxon>Pterygota</taxon>
        <taxon>Neoptera</taxon>
        <taxon>Endopterygota</taxon>
        <taxon>Hymenoptera</taxon>
        <taxon>Apocrita</taxon>
        <taxon>Aculeata</taxon>
        <taxon>Vespoidea</taxon>
        <taxon>Vespidae</taxon>
        <taxon>Vespinae</taxon>
        <taxon>Vespula</taxon>
    </lineage>
</organism>
<protein>
    <submittedName>
        <fullName evidence="3">Uncharacterized protein</fullName>
    </submittedName>
</protein>
<feature type="signal peptide" evidence="2">
    <location>
        <begin position="1"/>
        <end position="17"/>
    </location>
</feature>
<evidence type="ECO:0000256" key="2">
    <source>
        <dbReference type="SAM" id="SignalP"/>
    </source>
</evidence>
<feature type="region of interest" description="Disordered" evidence="1">
    <location>
        <begin position="76"/>
        <end position="114"/>
    </location>
</feature>
<proteinExistence type="predicted"/>
<keyword evidence="4" id="KW-1185">Reference proteome</keyword>